<dbReference type="CDD" id="cd03801">
    <property type="entry name" value="GT4_PimA-like"/>
    <property type="match status" value="1"/>
</dbReference>
<keyword evidence="3" id="KW-0328">Glycosyltransferase</keyword>
<gene>
    <name evidence="3" type="ORF">MJB10_20735</name>
</gene>
<organism evidence="3 4">
    <name type="scientific">Paenibacillus roseopurpureus</name>
    <dbReference type="NCBI Taxonomy" id="2918901"/>
    <lineage>
        <taxon>Bacteria</taxon>
        <taxon>Bacillati</taxon>
        <taxon>Bacillota</taxon>
        <taxon>Bacilli</taxon>
        <taxon>Bacillales</taxon>
        <taxon>Paenibacillaceae</taxon>
        <taxon>Paenibacillus</taxon>
    </lineage>
</organism>
<dbReference type="InterPro" id="IPR001296">
    <property type="entry name" value="Glyco_trans_1"/>
</dbReference>
<reference evidence="3" key="1">
    <citation type="submission" date="2022-02" db="EMBL/GenBank/DDBJ databases">
        <title>Paenibacillus sp. MBLB1832 Whole Genome Shotgun Sequencing.</title>
        <authorList>
            <person name="Hwang C.Y."/>
            <person name="Cho E.-S."/>
            <person name="Seo M.-J."/>
        </authorList>
    </citation>
    <scope>NUCLEOTIDE SEQUENCE</scope>
    <source>
        <strain evidence="3">MBLB1832</strain>
    </source>
</reference>
<feature type="domain" description="Glycosyltransferase subfamily 4-like N-terminal" evidence="2">
    <location>
        <begin position="15"/>
        <end position="169"/>
    </location>
</feature>
<dbReference type="EC" id="2.4.-.-" evidence="3"/>
<accession>A0AA96LMY9</accession>
<dbReference type="Pfam" id="PF00534">
    <property type="entry name" value="Glycos_transf_1"/>
    <property type="match status" value="1"/>
</dbReference>
<name>A0AA96LMY9_9BACL</name>
<dbReference type="EMBL" id="CP130319">
    <property type="protein sequence ID" value="WNR43511.1"/>
    <property type="molecule type" value="Genomic_DNA"/>
</dbReference>
<dbReference type="GO" id="GO:0016757">
    <property type="term" value="F:glycosyltransferase activity"/>
    <property type="evidence" value="ECO:0007669"/>
    <property type="project" value="UniProtKB-KW"/>
</dbReference>
<dbReference type="AlphaFoldDB" id="A0AA96LMY9"/>
<protein>
    <submittedName>
        <fullName evidence="3">Glycosyltransferase family 4 protein</fullName>
        <ecNumber evidence="3">2.4.-.-</ecNumber>
    </submittedName>
</protein>
<keyword evidence="4" id="KW-1185">Reference proteome</keyword>
<dbReference type="Proteomes" id="UP001304650">
    <property type="component" value="Chromosome"/>
</dbReference>
<evidence type="ECO:0000313" key="4">
    <source>
        <dbReference type="Proteomes" id="UP001304650"/>
    </source>
</evidence>
<dbReference type="PANTHER" id="PTHR45947:SF3">
    <property type="entry name" value="SULFOQUINOVOSYL TRANSFERASE SQD2"/>
    <property type="match status" value="1"/>
</dbReference>
<dbReference type="KEGG" id="proo:MJB10_20735"/>
<evidence type="ECO:0000259" key="1">
    <source>
        <dbReference type="Pfam" id="PF00534"/>
    </source>
</evidence>
<dbReference type="InterPro" id="IPR028098">
    <property type="entry name" value="Glyco_trans_4-like_N"/>
</dbReference>
<dbReference type="InterPro" id="IPR050194">
    <property type="entry name" value="Glycosyltransferase_grp1"/>
</dbReference>
<feature type="domain" description="Glycosyl transferase family 1" evidence="1">
    <location>
        <begin position="214"/>
        <end position="367"/>
    </location>
</feature>
<evidence type="ECO:0000259" key="2">
    <source>
        <dbReference type="Pfam" id="PF13439"/>
    </source>
</evidence>
<dbReference type="Pfam" id="PF13439">
    <property type="entry name" value="Glyco_transf_4"/>
    <property type="match status" value="1"/>
</dbReference>
<evidence type="ECO:0000313" key="3">
    <source>
        <dbReference type="EMBL" id="WNR43511.1"/>
    </source>
</evidence>
<proteinExistence type="predicted"/>
<dbReference type="RefSeq" id="WP_314797867.1">
    <property type="nucleotide sequence ID" value="NZ_CP130319.1"/>
</dbReference>
<dbReference type="SUPFAM" id="SSF53756">
    <property type="entry name" value="UDP-Glycosyltransferase/glycogen phosphorylase"/>
    <property type="match status" value="1"/>
</dbReference>
<keyword evidence="3" id="KW-0808">Transferase</keyword>
<sequence length="388" mass="44627">MKILFTVENYYPKMSGVPVVVKYLAEGMATLGHNVTIVTKEVDGTPKREEIGGVQIVRMNIYYDGLKRFRGETKEYIDYVKNFDCDAIIFQCSQCITTDLLLKELHQIKAKTILHSHGFSGLTLQPFRRMSTLKNTIGNTFNWIRWNVYYATTFKKFVKEFDETVCLSEVDSSKSYLDKYSKNQVRILSNASEDIFFQLDSFNNPISKYTQLINENYFISVANYSGYKNQKGILEQFYKAKVNNYDMVFIGGSENYYYKSLLHFNHKLSLQHGKRNVHFLTGVQREHIPSIMKNATFYLVGSTFEEFSISLIESMALGVPFISTNVGNARVLPGGITISDLREMHKIINSLLSNFNKRSDLSYKGREYALKSCRINEAVKCLLNIIAM</sequence>
<dbReference type="PANTHER" id="PTHR45947">
    <property type="entry name" value="SULFOQUINOVOSYL TRANSFERASE SQD2"/>
    <property type="match status" value="1"/>
</dbReference>
<dbReference type="Gene3D" id="3.40.50.2000">
    <property type="entry name" value="Glycogen Phosphorylase B"/>
    <property type="match status" value="2"/>
</dbReference>